<evidence type="ECO:0000313" key="2">
    <source>
        <dbReference type="EMBL" id="RCX13211.1"/>
    </source>
</evidence>
<evidence type="ECO:0000313" key="3">
    <source>
        <dbReference type="Proteomes" id="UP000253034"/>
    </source>
</evidence>
<dbReference type="InterPro" id="IPR036365">
    <property type="entry name" value="PGBD-like_sf"/>
</dbReference>
<evidence type="ECO:0000259" key="1">
    <source>
        <dbReference type="Pfam" id="PF01471"/>
    </source>
</evidence>
<name>A0A369AVI8_9FIRM</name>
<dbReference type="Proteomes" id="UP000253034">
    <property type="component" value="Unassembled WGS sequence"/>
</dbReference>
<dbReference type="InterPro" id="IPR036366">
    <property type="entry name" value="PGBDSf"/>
</dbReference>
<dbReference type="Gene3D" id="1.10.101.10">
    <property type="entry name" value="PGBD-like superfamily/PGBD"/>
    <property type="match status" value="1"/>
</dbReference>
<gene>
    <name evidence="2" type="ORF">DFR58_11829</name>
</gene>
<sequence length="48" mass="5699">MAVQLRLKDLGYFKAKVSGIYNDDLKHAVHRFQRDKHLEVKNTITRED</sequence>
<dbReference type="EMBL" id="QPJT01000018">
    <property type="protein sequence ID" value="RCX13211.1"/>
    <property type="molecule type" value="Genomic_DNA"/>
</dbReference>
<organism evidence="2 3">
    <name type="scientific">Anaerobacterium chartisolvens</name>
    <dbReference type="NCBI Taxonomy" id="1297424"/>
    <lineage>
        <taxon>Bacteria</taxon>
        <taxon>Bacillati</taxon>
        <taxon>Bacillota</taxon>
        <taxon>Clostridia</taxon>
        <taxon>Eubacteriales</taxon>
        <taxon>Oscillospiraceae</taxon>
        <taxon>Anaerobacterium</taxon>
    </lineage>
</organism>
<dbReference type="Pfam" id="PF01471">
    <property type="entry name" value="PG_binding_1"/>
    <property type="match status" value="1"/>
</dbReference>
<keyword evidence="3" id="KW-1185">Reference proteome</keyword>
<reference evidence="2 3" key="1">
    <citation type="submission" date="2018-07" db="EMBL/GenBank/DDBJ databases">
        <title>Genomic Encyclopedia of Type Strains, Phase IV (KMG-IV): sequencing the most valuable type-strain genomes for metagenomic binning, comparative biology and taxonomic classification.</title>
        <authorList>
            <person name="Goeker M."/>
        </authorList>
    </citation>
    <scope>NUCLEOTIDE SEQUENCE [LARGE SCALE GENOMIC DNA]</scope>
    <source>
        <strain evidence="2 3">DSM 27016</strain>
    </source>
</reference>
<dbReference type="AlphaFoldDB" id="A0A369AVI8"/>
<protein>
    <submittedName>
        <fullName evidence="2">Putative peptidoglycan binding protein</fullName>
    </submittedName>
</protein>
<proteinExistence type="predicted"/>
<feature type="domain" description="Peptidoglycan binding-like" evidence="1">
    <location>
        <begin position="2"/>
        <end position="40"/>
    </location>
</feature>
<comment type="caution">
    <text evidence="2">The sequence shown here is derived from an EMBL/GenBank/DDBJ whole genome shotgun (WGS) entry which is preliminary data.</text>
</comment>
<dbReference type="InterPro" id="IPR002477">
    <property type="entry name" value="Peptidoglycan-bd-like"/>
</dbReference>
<accession>A0A369AVI8</accession>
<dbReference type="SUPFAM" id="SSF47090">
    <property type="entry name" value="PGBD-like"/>
    <property type="match status" value="1"/>
</dbReference>
<dbReference type="RefSeq" id="WP_242987656.1">
    <property type="nucleotide sequence ID" value="NZ_QPJT01000018.1"/>
</dbReference>